<dbReference type="AlphaFoldDB" id="A0A382VW86"/>
<dbReference type="EMBL" id="UINC01154722">
    <property type="protein sequence ID" value="SVD50161.1"/>
    <property type="molecule type" value="Genomic_DNA"/>
</dbReference>
<evidence type="ECO:0000313" key="1">
    <source>
        <dbReference type="EMBL" id="SVD50161.1"/>
    </source>
</evidence>
<accession>A0A382VW86</accession>
<proteinExistence type="predicted"/>
<sequence>VLSALHAAGKAAWVSVRIKELKFQQIKLHVDPIVQNYAVINNYS</sequence>
<name>A0A382VW86_9ZZZZ</name>
<organism evidence="1">
    <name type="scientific">marine metagenome</name>
    <dbReference type="NCBI Taxonomy" id="408172"/>
    <lineage>
        <taxon>unclassified sequences</taxon>
        <taxon>metagenomes</taxon>
        <taxon>ecological metagenomes</taxon>
    </lineage>
</organism>
<reference evidence="1" key="1">
    <citation type="submission" date="2018-05" db="EMBL/GenBank/DDBJ databases">
        <authorList>
            <person name="Lanie J.A."/>
            <person name="Ng W.-L."/>
            <person name="Kazmierczak K.M."/>
            <person name="Andrzejewski T.M."/>
            <person name="Davidsen T.M."/>
            <person name="Wayne K.J."/>
            <person name="Tettelin H."/>
            <person name="Glass J.I."/>
            <person name="Rusch D."/>
            <person name="Podicherti R."/>
            <person name="Tsui H.-C.T."/>
            <person name="Winkler M.E."/>
        </authorList>
    </citation>
    <scope>NUCLEOTIDE SEQUENCE</scope>
</reference>
<feature type="non-terminal residue" evidence="1">
    <location>
        <position position="1"/>
    </location>
</feature>
<protein>
    <submittedName>
        <fullName evidence="1">Uncharacterized protein</fullName>
    </submittedName>
</protein>
<gene>
    <name evidence="1" type="ORF">METZ01_LOCUS403015</name>
</gene>